<keyword evidence="1" id="KW-1133">Transmembrane helix</keyword>
<evidence type="ECO:0000313" key="3">
    <source>
        <dbReference type="Proteomes" id="UP000240987"/>
    </source>
</evidence>
<feature type="transmembrane region" description="Helical" evidence="1">
    <location>
        <begin position="60"/>
        <end position="79"/>
    </location>
</feature>
<comment type="caution">
    <text evidence="2">The sequence shown here is derived from an EMBL/GenBank/DDBJ whole genome shotgun (WGS) entry which is preliminary data.</text>
</comment>
<name>A0A2T3JN91_9GAMM</name>
<dbReference type="RefSeq" id="WP_107241531.1">
    <property type="nucleotide sequence ID" value="NZ_JAKJUA010000005.1"/>
</dbReference>
<evidence type="ECO:0000256" key="1">
    <source>
        <dbReference type="SAM" id="Phobius"/>
    </source>
</evidence>
<organism evidence="2 3">
    <name type="scientific">Photobacterium frigidiphilum</name>
    <dbReference type="NCBI Taxonomy" id="264736"/>
    <lineage>
        <taxon>Bacteria</taxon>
        <taxon>Pseudomonadati</taxon>
        <taxon>Pseudomonadota</taxon>
        <taxon>Gammaproteobacteria</taxon>
        <taxon>Vibrionales</taxon>
        <taxon>Vibrionaceae</taxon>
        <taxon>Photobacterium</taxon>
    </lineage>
</organism>
<keyword evidence="3" id="KW-1185">Reference proteome</keyword>
<dbReference type="EMBL" id="PYMJ01000003">
    <property type="protein sequence ID" value="PSU50498.1"/>
    <property type="molecule type" value="Genomic_DNA"/>
</dbReference>
<evidence type="ECO:0000313" key="2">
    <source>
        <dbReference type="EMBL" id="PSU50498.1"/>
    </source>
</evidence>
<dbReference type="AlphaFoldDB" id="A0A2T3JN91"/>
<feature type="transmembrane region" description="Helical" evidence="1">
    <location>
        <begin position="20"/>
        <end position="40"/>
    </location>
</feature>
<dbReference type="OrthoDB" id="5816442at2"/>
<reference evidence="2 3" key="1">
    <citation type="submission" date="2018-01" db="EMBL/GenBank/DDBJ databases">
        <title>Whole genome sequencing of Histamine producing bacteria.</title>
        <authorList>
            <person name="Butler K."/>
        </authorList>
    </citation>
    <scope>NUCLEOTIDE SEQUENCE [LARGE SCALE GENOMIC DNA]</scope>
    <source>
        <strain evidence="2 3">JCM 12947</strain>
    </source>
</reference>
<proteinExistence type="predicted"/>
<protein>
    <submittedName>
        <fullName evidence="2">Uncharacterized protein</fullName>
    </submittedName>
</protein>
<keyword evidence="1" id="KW-0812">Transmembrane</keyword>
<sequence>MKNIWNKIKQFLLTPYGKAYLVLITLTKLYLVYKWALTYVKEFGGKAFEVVGVSIQSGESFSAVTFTAICAYFTVKAIINIFKPSQKSEPTLLIKKAEVGHVQS</sequence>
<keyword evidence="1" id="KW-0472">Membrane</keyword>
<gene>
    <name evidence="2" type="ORF">C9J12_04020</name>
</gene>
<dbReference type="Proteomes" id="UP000240987">
    <property type="component" value="Unassembled WGS sequence"/>
</dbReference>
<accession>A0A2T3JN91</accession>